<dbReference type="Proteomes" id="UP000316726">
    <property type="component" value="Chromosome 1"/>
</dbReference>
<dbReference type="PROSITE" id="PS51381">
    <property type="entry name" value="C2_B9"/>
    <property type="match status" value="1"/>
</dbReference>
<keyword evidence="4" id="KW-0206">Cytoskeleton</keyword>
<evidence type="ECO:0000256" key="4">
    <source>
        <dbReference type="ARBA" id="ARBA00023212"/>
    </source>
</evidence>
<evidence type="ECO:0000256" key="6">
    <source>
        <dbReference type="SAM" id="MobiDB-lite"/>
    </source>
</evidence>
<dbReference type="InterPro" id="IPR010796">
    <property type="entry name" value="C2_B9-type_dom"/>
</dbReference>
<feature type="region of interest" description="Disordered" evidence="6">
    <location>
        <begin position="1"/>
        <end position="71"/>
    </location>
</feature>
<dbReference type="PANTHER" id="PTHR12968:SF4">
    <property type="entry name" value="TECTONIC-LIKE COMPLEX MEMBER MKS1"/>
    <property type="match status" value="1"/>
</dbReference>
<dbReference type="GO" id="GO:0036038">
    <property type="term" value="C:MKS complex"/>
    <property type="evidence" value="ECO:0007669"/>
    <property type="project" value="TreeGrafter"/>
</dbReference>
<sequence length="733" mass="81377">MLSALRTLEKGKGRKGDQEEEEEQKTKVEVSSSSSSSSARAEEKDKGTPVMAQASVVHSEGGGDEGSELVLFKGDQLRTSAQYRSSDPIQNLRVRVRARQVRGPTNPAEGDKVVVDSVAAMVEVKDRDAASASVSTSDKGGTGSEDIGYDDEESLDDHEEGEEATKWTSQDVSWQQKIYDSETIRAAKHSTQALENHLRGLFGMAKAGKTSPEKEKRFQEVCKRYKDDIINLRATSLELDDASSEGEPASQMYTYVDYEDSMRRDIADDVGEVAQEAITTASEGPEYDLSCGLNVAESCLPNSRDAPGAKERRKRTKGARSCRLQQTMEKRAQSMTIVAVVHGEQIVLAQLRYFQNGVLEMRPGFSDSSSNNGKSTVFFAETPKGALIEYTLENASAPHQDSELIKSMFGMKLSQKARKKSVPVNPPTALKKAGLSGPFMSLQDRYGFNGSVLSFNLLLEIVGGKNFMRDNLYVEYFVHLPRAQAASETRTPAPGKAGGVEDIWQMEGESAKLAKGVTQVSSYAKYPTPSFIETGRHNDKILNWCFPVELTMTACKEAANIEDKEWPVVIFTIYSYDRWDRSTCEGFCRLQLNPDSLGTKCHYLQAWKPQGSLRQQMKESFTGGIIQPQDMHGLYDYLVNQKLNSPLVTTCEGTLKIRTNLVLQKQVENVRMSKNLTRSISFTPAKTRASKTSKMAQAKSVAAKLQSHTLLEITERARERIRVLREKNNKMNM</sequence>
<evidence type="ECO:0000256" key="2">
    <source>
        <dbReference type="ARBA" id="ARBA00022490"/>
    </source>
</evidence>
<dbReference type="STRING" id="1764295.A0A5B8MC31"/>
<keyword evidence="2" id="KW-0963">Cytoplasm</keyword>
<feature type="compositionally biased region" description="Basic and acidic residues" evidence="6">
    <location>
        <begin position="7"/>
        <end position="17"/>
    </location>
</feature>
<proteinExistence type="predicted"/>
<dbReference type="Pfam" id="PF07162">
    <property type="entry name" value="B9-C2"/>
    <property type="match status" value="1"/>
</dbReference>
<dbReference type="AlphaFoldDB" id="A0A5B8MC31"/>
<dbReference type="EMBL" id="CP031034">
    <property type="protein sequence ID" value="QDZ18038.1"/>
    <property type="molecule type" value="Genomic_DNA"/>
</dbReference>
<reference evidence="7 8" key="1">
    <citation type="submission" date="2018-07" db="EMBL/GenBank/DDBJ databases">
        <title>The complete nuclear genome of the prasinophyte Chloropicon primus (CCMP1205).</title>
        <authorList>
            <person name="Pombert J.-F."/>
            <person name="Otis C."/>
            <person name="Turmel M."/>
            <person name="Lemieux C."/>
        </authorList>
    </citation>
    <scope>NUCLEOTIDE SEQUENCE [LARGE SCALE GENOMIC DNA]</scope>
    <source>
        <strain evidence="7 8">CCMP1205</strain>
    </source>
</reference>
<keyword evidence="5" id="KW-0966">Cell projection</keyword>
<dbReference type="OrthoDB" id="10263520at2759"/>
<evidence type="ECO:0000256" key="1">
    <source>
        <dbReference type="ARBA" id="ARBA00004120"/>
    </source>
</evidence>
<accession>A0A5B8MC31</accession>
<keyword evidence="3" id="KW-0970">Cilium biogenesis/degradation</keyword>
<organism evidence="7 8">
    <name type="scientific">Chloropicon primus</name>
    <dbReference type="NCBI Taxonomy" id="1764295"/>
    <lineage>
        <taxon>Eukaryota</taxon>
        <taxon>Viridiplantae</taxon>
        <taxon>Chlorophyta</taxon>
        <taxon>Chloropicophyceae</taxon>
        <taxon>Chloropicales</taxon>
        <taxon>Chloropicaceae</taxon>
        <taxon>Chloropicon</taxon>
    </lineage>
</organism>
<comment type="subcellular location">
    <subcellularLocation>
        <location evidence="1">Cytoplasm</location>
        <location evidence="1">Cytoskeleton</location>
        <location evidence="1">Cilium basal body</location>
    </subcellularLocation>
</comment>
<evidence type="ECO:0000313" key="8">
    <source>
        <dbReference type="Proteomes" id="UP000316726"/>
    </source>
</evidence>
<evidence type="ECO:0000313" key="7">
    <source>
        <dbReference type="EMBL" id="QDZ18038.1"/>
    </source>
</evidence>
<feature type="compositionally biased region" description="Low complexity" evidence="6">
    <location>
        <begin position="29"/>
        <end position="39"/>
    </location>
</feature>
<name>A0A5B8MC31_9CHLO</name>
<keyword evidence="8" id="KW-1185">Reference proteome</keyword>
<evidence type="ECO:0000256" key="5">
    <source>
        <dbReference type="ARBA" id="ARBA00023273"/>
    </source>
</evidence>
<protein>
    <submittedName>
        <fullName evidence="7">Ciliary basal body-associated B9 protein</fullName>
    </submittedName>
</protein>
<dbReference type="PANTHER" id="PTHR12968">
    <property type="entry name" value="B9 DOMAIN-CONTAINING"/>
    <property type="match status" value="1"/>
</dbReference>
<dbReference type="GO" id="GO:0060271">
    <property type="term" value="P:cilium assembly"/>
    <property type="evidence" value="ECO:0007669"/>
    <property type="project" value="TreeGrafter"/>
</dbReference>
<evidence type="ECO:0000256" key="3">
    <source>
        <dbReference type="ARBA" id="ARBA00022794"/>
    </source>
</evidence>
<gene>
    <name evidence="7" type="ORF">A3770_01p05560</name>
</gene>
<feature type="region of interest" description="Disordered" evidence="6">
    <location>
        <begin position="126"/>
        <end position="169"/>
    </location>
</feature>
<feature type="compositionally biased region" description="Acidic residues" evidence="6">
    <location>
        <begin position="147"/>
        <end position="162"/>
    </location>
</feature>